<evidence type="ECO:0000256" key="5">
    <source>
        <dbReference type="ARBA" id="ARBA00023125"/>
    </source>
</evidence>
<evidence type="ECO:0000256" key="3">
    <source>
        <dbReference type="ARBA" id="ARBA00022833"/>
    </source>
</evidence>
<dbReference type="AlphaFoldDB" id="A0ABD1IR67"/>
<evidence type="ECO:0000256" key="6">
    <source>
        <dbReference type="ARBA" id="ARBA00023163"/>
    </source>
</evidence>
<evidence type="ECO:0000256" key="7">
    <source>
        <dbReference type="ARBA" id="ARBA00023170"/>
    </source>
</evidence>
<gene>
    <name evidence="11" type="ORF">ACEWY4_027683</name>
</gene>
<feature type="region of interest" description="Disordered" evidence="9">
    <location>
        <begin position="60"/>
        <end position="97"/>
    </location>
</feature>
<keyword evidence="7" id="KW-0675">Receptor</keyword>
<comment type="caution">
    <text evidence="11">The sequence shown here is derived from an EMBL/GenBank/DDBJ whole genome shotgun (WGS) entry which is preliminary data.</text>
</comment>
<reference evidence="11 12" key="1">
    <citation type="submission" date="2024-09" db="EMBL/GenBank/DDBJ databases">
        <title>A chromosome-level genome assembly of Gray's grenadier anchovy, Coilia grayii.</title>
        <authorList>
            <person name="Fu Z."/>
        </authorList>
    </citation>
    <scope>NUCLEOTIDE SEQUENCE [LARGE SCALE GENOMIC DNA]</scope>
    <source>
        <strain evidence="11">G4</strain>
        <tissue evidence="11">Muscle</tissue>
    </source>
</reference>
<feature type="compositionally biased region" description="Low complexity" evidence="9">
    <location>
        <begin position="81"/>
        <end position="94"/>
    </location>
</feature>
<dbReference type="InterPro" id="IPR001628">
    <property type="entry name" value="Znf_hrmn_rcpt"/>
</dbReference>
<organism evidence="11 12">
    <name type="scientific">Coilia grayii</name>
    <name type="common">Gray's grenadier anchovy</name>
    <dbReference type="NCBI Taxonomy" id="363190"/>
    <lineage>
        <taxon>Eukaryota</taxon>
        <taxon>Metazoa</taxon>
        <taxon>Chordata</taxon>
        <taxon>Craniata</taxon>
        <taxon>Vertebrata</taxon>
        <taxon>Euteleostomi</taxon>
        <taxon>Actinopterygii</taxon>
        <taxon>Neopterygii</taxon>
        <taxon>Teleostei</taxon>
        <taxon>Clupei</taxon>
        <taxon>Clupeiformes</taxon>
        <taxon>Clupeoidei</taxon>
        <taxon>Engraulidae</taxon>
        <taxon>Coilinae</taxon>
        <taxon>Coilia</taxon>
    </lineage>
</organism>
<keyword evidence="2" id="KW-0863">Zinc-finger</keyword>
<dbReference type="Gene3D" id="3.30.50.10">
    <property type="entry name" value="Erythroid Transcription Factor GATA-1, subunit A"/>
    <property type="match status" value="1"/>
</dbReference>
<keyword evidence="3" id="KW-0862">Zinc</keyword>
<dbReference type="SMART" id="SM00399">
    <property type="entry name" value="ZnF_C4"/>
    <property type="match status" value="1"/>
</dbReference>
<keyword evidence="12" id="KW-1185">Reference proteome</keyword>
<feature type="domain" description="Nuclear receptor" evidence="10">
    <location>
        <begin position="152"/>
        <end position="183"/>
    </location>
</feature>
<dbReference type="PROSITE" id="PS51030">
    <property type="entry name" value="NUCLEAR_REC_DBD_2"/>
    <property type="match status" value="1"/>
</dbReference>
<keyword evidence="1" id="KW-0479">Metal-binding</keyword>
<accession>A0ABD1IR67</accession>
<dbReference type="InterPro" id="IPR013088">
    <property type="entry name" value="Znf_NHR/GATA"/>
</dbReference>
<sequence length="343" mass="36103">MNLSKAQVNSEDKYSKCAAWRMPQHYDLDSSHVRDAHALYNQRLLCRMSSKDRHIESTCPSYIKTEPSSPASLTDSINHHSPGGSSDASGSYSSTMNGHQNGLDSPTLYGPAAGLGPNAAAAAAAKRYEDCSSTIAEDSQIKCEYMLNSMPKRLCLVCGDIASGYHYGVASCEACKAFFKRTIQACAWMLWQGRAGPEVWAGGGVSGGGGGGGWSSVQAKEALGGFRGGMGGGGGESLLNSVSHIPPRNRYHADLQQPQQLAVAKPLYHLPPQAPLPAPPPALIAIFRTELPGIRGPCQGPCLSLSQTSLAADTGQVGARGAVGRLSPLDPGLWALGKYTCNR</sequence>
<evidence type="ECO:0000256" key="8">
    <source>
        <dbReference type="ARBA" id="ARBA00023242"/>
    </source>
</evidence>
<evidence type="ECO:0000259" key="10">
    <source>
        <dbReference type="PROSITE" id="PS51030"/>
    </source>
</evidence>
<dbReference type="EMBL" id="JBHFQA010000105">
    <property type="protein sequence ID" value="KAL2076720.1"/>
    <property type="molecule type" value="Genomic_DNA"/>
</dbReference>
<evidence type="ECO:0000256" key="2">
    <source>
        <dbReference type="ARBA" id="ARBA00022771"/>
    </source>
</evidence>
<feature type="compositionally biased region" description="Polar residues" evidence="9">
    <location>
        <begin position="66"/>
        <end position="76"/>
    </location>
</feature>
<evidence type="ECO:0000256" key="4">
    <source>
        <dbReference type="ARBA" id="ARBA00023015"/>
    </source>
</evidence>
<dbReference type="Proteomes" id="UP001591681">
    <property type="component" value="Unassembled WGS sequence"/>
</dbReference>
<dbReference type="PRINTS" id="PR00047">
    <property type="entry name" value="STROIDFINGER"/>
</dbReference>
<keyword evidence="4" id="KW-0805">Transcription regulation</keyword>
<dbReference type="PROSITE" id="PS00031">
    <property type="entry name" value="NUCLEAR_REC_DBD_1"/>
    <property type="match status" value="1"/>
</dbReference>
<dbReference type="GO" id="GO:0008270">
    <property type="term" value="F:zinc ion binding"/>
    <property type="evidence" value="ECO:0007669"/>
    <property type="project" value="UniProtKB-KW"/>
</dbReference>
<keyword evidence="8" id="KW-0539">Nucleus</keyword>
<dbReference type="GO" id="GO:0003677">
    <property type="term" value="F:DNA binding"/>
    <property type="evidence" value="ECO:0007669"/>
    <property type="project" value="UniProtKB-KW"/>
</dbReference>
<evidence type="ECO:0000313" key="12">
    <source>
        <dbReference type="Proteomes" id="UP001591681"/>
    </source>
</evidence>
<evidence type="ECO:0000256" key="1">
    <source>
        <dbReference type="ARBA" id="ARBA00022723"/>
    </source>
</evidence>
<protein>
    <recommendedName>
        <fullName evidence="10">Nuclear receptor domain-containing protein</fullName>
    </recommendedName>
</protein>
<keyword evidence="5" id="KW-0238">DNA-binding</keyword>
<name>A0ABD1IR67_9TELE</name>
<keyword evidence="6" id="KW-0804">Transcription</keyword>
<proteinExistence type="predicted"/>
<dbReference type="PANTHER" id="PTHR48092">
    <property type="entry name" value="KNIRPS-RELATED PROTEIN-RELATED"/>
    <property type="match status" value="1"/>
</dbReference>
<dbReference type="InterPro" id="IPR050200">
    <property type="entry name" value="Nuclear_hormone_rcpt_NR3"/>
</dbReference>
<dbReference type="SUPFAM" id="SSF57716">
    <property type="entry name" value="Glucocorticoid receptor-like (DNA-binding domain)"/>
    <property type="match status" value="1"/>
</dbReference>
<evidence type="ECO:0000313" key="11">
    <source>
        <dbReference type="EMBL" id="KAL2076720.1"/>
    </source>
</evidence>
<dbReference type="Pfam" id="PF00105">
    <property type="entry name" value="zf-C4"/>
    <property type="match status" value="1"/>
</dbReference>
<evidence type="ECO:0000256" key="9">
    <source>
        <dbReference type="SAM" id="MobiDB-lite"/>
    </source>
</evidence>